<sequence>MIRAAPRGGAAHRRVVLIGPGDTMKCDARGRERQQREVTMNTSDQRLIEMHLQHGERLLARSEGGTSVECARHPDLPHLYTVDAGRLAPGEPFRYVVRRADGTERTERFFAHALDQGGPVDVWEGIRAVDNAFYATEVKEHFERRGFAVVRGVVSADVVSALRAVVHPLVADVWEKDRAAYRDKINLEKVLLRVPYLLQALAEKLGPLLGRLLGDEVFLEYEQVMVVRAGSSYATRRHRDVDGGKAGFSEASKRHKGSVHLWIPLVDIDETRACMYVDPLDAPERSLDMTMQAGDALFLHNYVWHGSRANTSAVDRVSWLLNFAPAPSHDETNPSADLNLQILRGGVPTDLGPDACSRLAGEKHAFLNLFDAFFTYDPSLLRMVHPDNRGVSRERLPL</sequence>
<dbReference type="HOGENOM" id="CLU_692426_0_0_7"/>
<organism evidence="1 2">
    <name type="scientific">Sorangium cellulosum So0157-2</name>
    <dbReference type="NCBI Taxonomy" id="1254432"/>
    <lineage>
        <taxon>Bacteria</taxon>
        <taxon>Pseudomonadati</taxon>
        <taxon>Myxococcota</taxon>
        <taxon>Polyangia</taxon>
        <taxon>Polyangiales</taxon>
        <taxon>Polyangiaceae</taxon>
        <taxon>Sorangium</taxon>
    </lineage>
</organism>
<dbReference type="Pfam" id="PF05721">
    <property type="entry name" value="PhyH"/>
    <property type="match status" value="2"/>
</dbReference>
<dbReference type="InterPro" id="IPR008775">
    <property type="entry name" value="Phytyl_CoA_dOase-like"/>
</dbReference>
<proteinExistence type="predicted"/>
<dbReference type="Proteomes" id="UP000014803">
    <property type="component" value="Chromosome"/>
</dbReference>
<dbReference type="STRING" id="1254432.SCE1572_13945"/>
<accession>S4XY57</accession>
<dbReference type="GO" id="GO:0016706">
    <property type="term" value="F:2-oxoglutarate-dependent dioxygenase activity"/>
    <property type="evidence" value="ECO:0007669"/>
    <property type="project" value="UniProtKB-ARBA"/>
</dbReference>
<dbReference type="Gene3D" id="2.60.120.620">
    <property type="entry name" value="q2cbj1_9rhob like domain"/>
    <property type="match status" value="1"/>
</dbReference>
<dbReference type="SUPFAM" id="SSF51197">
    <property type="entry name" value="Clavaminate synthase-like"/>
    <property type="match status" value="1"/>
</dbReference>
<dbReference type="KEGG" id="scu:SCE1572_13945"/>
<evidence type="ECO:0000313" key="2">
    <source>
        <dbReference type="Proteomes" id="UP000014803"/>
    </source>
</evidence>
<dbReference type="eggNOG" id="COG5285">
    <property type="taxonomic scope" value="Bacteria"/>
</dbReference>
<evidence type="ECO:0000313" key="1">
    <source>
        <dbReference type="EMBL" id="AGP35533.1"/>
    </source>
</evidence>
<dbReference type="EMBL" id="CP003969">
    <property type="protein sequence ID" value="AGP35533.1"/>
    <property type="molecule type" value="Genomic_DNA"/>
</dbReference>
<dbReference type="OrthoDB" id="2573519at2"/>
<reference evidence="1 2" key="1">
    <citation type="journal article" date="2013" name="Sci. Rep.">
        <title>Extraordinary expansion of a Sorangium cellulosum genome from an alkaline milieu.</title>
        <authorList>
            <person name="Han K."/>
            <person name="Li Z.F."/>
            <person name="Peng R."/>
            <person name="Zhu L.P."/>
            <person name="Zhou T."/>
            <person name="Wang L.G."/>
            <person name="Li S.G."/>
            <person name="Zhang X.B."/>
            <person name="Hu W."/>
            <person name="Wu Z.H."/>
            <person name="Qin N."/>
            <person name="Li Y.Z."/>
        </authorList>
    </citation>
    <scope>NUCLEOTIDE SEQUENCE [LARGE SCALE GENOMIC DNA]</scope>
    <source>
        <strain evidence="1 2">So0157-2</strain>
    </source>
</reference>
<dbReference type="AlphaFoldDB" id="S4XY57"/>
<name>S4XY57_SORCE</name>
<protein>
    <recommendedName>
        <fullName evidence="3">Phytanoyl-CoA dioxygenase</fullName>
    </recommendedName>
</protein>
<gene>
    <name evidence="1" type="ORF">SCE1572_13945</name>
</gene>
<evidence type="ECO:0008006" key="3">
    <source>
        <dbReference type="Google" id="ProtNLM"/>
    </source>
</evidence>
<dbReference type="PATRIC" id="fig|1254432.3.peg.3140"/>